<dbReference type="AlphaFoldDB" id="A0A2U8VT32"/>
<proteinExistence type="predicted"/>
<dbReference type="Pfam" id="PF00149">
    <property type="entry name" value="Metallophos"/>
    <property type="match status" value="1"/>
</dbReference>
<dbReference type="InterPro" id="IPR004843">
    <property type="entry name" value="Calcineurin-like_PHP"/>
</dbReference>
<keyword evidence="3" id="KW-1185">Reference proteome</keyword>
<dbReference type="RefSeq" id="WP_109951699.1">
    <property type="nucleotide sequence ID" value="NZ_CP029551.1"/>
</dbReference>
<feature type="domain" description="Calcineurin-like phosphoesterase" evidence="1">
    <location>
        <begin position="4"/>
        <end position="230"/>
    </location>
</feature>
<dbReference type="Gene3D" id="3.60.21.10">
    <property type="match status" value="1"/>
</dbReference>
<name>A0A2U8VT32_9HYPH</name>
<sequence>MTTVWVMSDLHIDASPWTPPPGPRVDVAIVAGDVADGLCRRALPWLAEHVVPRARHVIYVPGNHDLWRTRLPDELARARDAAIAADVTLLDCGQARHVDGVQVIGATLWTDYAVGGADHRALAMRVAGDRQTGMRDHRLIQTRDRLGTPAAFRPPAAAALHAEHRARIERCLAEPWDGPRIVVTHHAPHPRSLLHGEVREPIDAAYASDLTAILEGEHAPDLWIHGHVHRTVDYRLGRTRVLANARGHDTSHRRRNGEWRVELENSAFDPFLTLEI</sequence>
<dbReference type="SUPFAM" id="SSF56300">
    <property type="entry name" value="Metallo-dependent phosphatases"/>
    <property type="match status" value="1"/>
</dbReference>
<evidence type="ECO:0000313" key="2">
    <source>
        <dbReference type="EMBL" id="AWN36601.1"/>
    </source>
</evidence>
<dbReference type="OrthoDB" id="356681at2"/>
<dbReference type="InterPro" id="IPR029052">
    <property type="entry name" value="Metallo-depent_PP-like"/>
</dbReference>
<gene>
    <name evidence="2" type="ORF">DK427_13375</name>
</gene>
<dbReference type="PANTHER" id="PTHR37844">
    <property type="entry name" value="SER/THR PROTEIN PHOSPHATASE SUPERFAMILY (AFU_ORTHOLOGUE AFUA_1G14840)"/>
    <property type="match status" value="1"/>
</dbReference>
<dbReference type="EMBL" id="CP029551">
    <property type="protein sequence ID" value="AWN36601.1"/>
    <property type="molecule type" value="Genomic_DNA"/>
</dbReference>
<dbReference type="Proteomes" id="UP000246058">
    <property type="component" value="Chromosome"/>
</dbReference>
<dbReference type="PANTHER" id="PTHR37844:SF2">
    <property type="entry name" value="SER_THR PROTEIN PHOSPHATASE SUPERFAMILY (AFU_ORTHOLOGUE AFUA_1G14840)"/>
    <property type="match status" value="1"/>
</dbReference>
<evidence type="ECO:0000313" key="3">
    <source>
        <dbReference type="Proteomes" id="UP000246058"/>
    </source>
</evidence>
<dbReference type="Gene3D" id="3.30.750.180">
    <property type="entry name" value="GpdQ, beta-strand dimerisation domain"/>
    <property type="match status" value="1"/>
</dbReference>
<dbReference type="InterPro" id="IPR042281">
    <property type="entry name" value="GpdQ_beta-strand"/>
</dbReference>
<dbReference type="KEGG" id="meti:DK427_13375"/>
<evidence type="ECO:0000259" key="1">
    <source>
        <dbReference type="Pfam" id="PF00149"/>
    </source>
</evidence>
<reference evidence="2 3" key="1">
    <citation type="submission" date="2018-05" db="EMBL/GenBank/DDBJ databases">
        <title>Complete Genome Sequence of Methylobacterium sp. 17Sr1-43.</title>
        <authorList>
            <person name="Srinivasan S."/>
        </authorList>
    </citation>
    <scope>NUCLEOTIDE SEQUENCE [LARGE SCALE GENOMIC DNA]</scope>
    <source>
        <strain evidence="2 3">17Sr1-43</strain>
    </source>
</reference>
<dbReference type="GO" id="GO:0016787">
    <property type="term" value="F:hydrolase activity"/>
    <property type="evidence" value="ECO:0007669"/>
    <property type="project" value="InterPro"/>
</dbReference>
<accession>A0A2U8VT32</accession>
<organism evidence="2 3">
    <name type="scientific">Methylobacterium radiodurans</name>
    <dbReference type="NCBI Taxonomy" id="2202828"/>
    <lineage>
        <taxon>Bacteria</taxon>
        <taxon>Pseudomonadati</taxon>
        <taxon>Pseudomonadota</taxon>
        <taxon>Alphaproteobacteria</taxon>
        <taxon>Hyphomicrobiales</taxon>
        <taxon>Methylobacteriaceae</taxon>
        <taxon>Methylobacterium</taxon>
    </lineage>
</organism>
<protein>
    <submittedName>
        <fullName evidence="2">Metallophosphoesterase</fullName>
    </submittedName>
</protein>